<dbReference type="CDD" id="cd02440">
    <property type="entry name" value="AdoMet_MTases"/>
    <property type="match status" value="1"/>
</dbReference>
<name>A0ABW3MKX7_9PSEU</name>
<keyword evidence="1" id="KW-0489">Methyltransferase</keyword>
<accession>A0ABW3MKX7</accession>
<proteinExistence type="predicted"/>
<dbReference type="Gene3D" id="3.40.50.150">
    <property type="entry name" value="Vaccinia Virus protein VP39"/>
    <property type="match status" value="1"/>
</dbReference>
<keyword evidence="2" id="KW-1185">Reference proteome</keyword>
<dbReference type="GO" id="GO:0008168">
    <property type="term" value="F:methyltransferase activity"/>
    <property type="evidence" value="ECO:0007669"/>
    <property type="project" value="UniProtKB-KW"/>
</dbReference>
<gene>
    <name evidence="1" type="ORF">ACFQ1S_34630</name>
</gene>
<dbReference type="GO" id="GO:0032259">
    <property type="term" value="P:methylation"/>
    <property type="evidence" value="ECO:0007669"/>
    <property type="project" value="UniProtKB-KW"/>
</dbReference>
<evidence type="ECO:0000313" key="1">
    <source>
        <dbReference type="EMBL" id="MFD1050299.1"/>
    </source>
</evidence>
<keyword evidence="1" id="KW-0808">Transferase</keyword>
<feature type="non-terminal residue" evidence="1">
    <location>
        <position position="1"/>
    </location>
</feature>
<protein>
    <submittedName>
        <fullName evidence="1">Class I SAM-dependent methyltransferase</fullName>
    </submittedName>
</protein>
<dbReference type="EMBL" id="JBHTIS010002741">
    <property type="protein sequence ID" value="MFD1050299.1"/>
    <property type="molecule type" value="Genomic_DNA"/>
</dbReference>
<sequence length="133" mass="14609">DIAPSRTAAAVQAWQHLPNVRWVAADAVTYLSDTQTRFDVVYSIFGAVWFTDPAVLLPLVRAKMTPGGVFAFSHLPATEQNTSVDRAVRKWDHPADRWVRMLTTSGFRSVTAEVIDGPASDQRGTLLVRALAS</sequence>
<dbReference type="Proteomes" id="UP001597045">
    <property type="component" value="Unassembled WGS sequence"/>
</dbReference>
<comment type="caution">
    <text evidence="1">The sequence shown here is derived from an EMBL/GenBank/DDBJ whole genome shotgun (WGS) entry which is preliminary data.</text>
</comment>
<evidence type="ECO:0000313" key="2">
    <source>
        <dbReference type="Proteomes" id="UP001597045"/>
    </source>
</evidence>
<dbReference type="SUPFAM" id="SSF53335">
    <property type="entry name" value="S-adenosyl-L-methionine-dependent methyltransferases"/>
    <property type="match status" value="1"/>
</dbReference>
<reference evidence="2" key="1">
    <citation type="journal article" date="2019" name="Int. J. Syst. Evol. Microbiol.">
        <title>The Global Catalogue of Microorganisms (GCM) 10K type strain sequencing project: providing services to taxonomists for standard genome sequencing and annotation.</title>
        <authorList>
            <consortium name="The Broad Institute Genomics Platform"/>
            <consortium name="The Broad Institute Genome Sequencing Center for Infectious Disease"/>
            <person name="Wu L."/>
            <person name="Ma J."/>
        </authorList>
    </citation>
    <scope>NUCLEOTIDE SEQUENCE [LARGE SCALE GENOMIC DNA]</scope>
    <source>
        <strain evidence="2">JCM 31486</strain>
    </source>
</reference>
<organism evidence="1 2">
    <name type="scientific">Kibdelosporangium lantanae</name>
    <dbReference type="NCBI Taxonomy" id="1497396"/>
    <lineage>
        <taxon>Bacteria</taxon>
        <taxon>Bacillati</taxon>
        <taxon>Actinomycetota</taxon>
        <taxon>Actinomycetes</taxon>
        <taxon>Pseudonocardiales</taxon>
        <taxon>Pseudonocardiaceae</taxon>
        <taxon>Kibdelosporangium</taxon>
    </lineage>
</organism>
<dbReference type="InterPro" id="IPR029063">
    <property type="entry name" value="SAM-dependent_MTases_sf"/>
</dbReference>